<dbReference type="Pfam" id="PF20667">
    <property type="entry name" value="Sec10_N"/>
    <property type="match status" value="1"/>
</dbReference>
<dbReference type="VEuPathDB" id="FungiDB:CAGL0K08404g"/>
<organism evidence="7 8">
    <name type="scientific">Candida glabrata</name>
    <name type="common">Yeast</name>
    <name type="synonym">Torulopsis glabrata</name>
    <dbReference type="NCBI Taxonomy" id="5478"/>
    <lineage>
        <taxon>Eukaryota</taxon>
        <taxon>Fungi</taxon>
        <taxon>Dikarya</taxon>
        <taxon>Ascomycota</taxon>
        <taxon>Saccharomycotina</taxon>
        <taxon>Saccharomycetes</taxon>
        <taxon>Saccharomycetales</taxon>
        <taxon>Saccharomycetaceae</taxon>
        <taxon>Nakaseomyces</taxon>
    </lineage>
</organism>
<dbReference type="GO" id="GO:0006887">
    <property type="term" value="P:exocytosis"/>
    <property type="evidence" value="ECO:0007669"/>
    <property type="project" value="UniProtKB-KW"/>
</dbReference>
<evidence type="ECO:0000256" key="2">
    <source>
        <dbReference type="ARBA" id="ARBA00022448"/>
    </source>
</evidence>
<dbReference type="VEuPathDB" id="FungiDB:GWK60_K08217"/>
<dbReference type="EMBL" id="LLZZ01000123">
    <property type="protein sequence ID" value="KTB02631.1"/>
    <property type="molecule type" value="Genomic_DNA"/>
</dbReference>
<evidence type="ECO:0000256" key="4">
    <source>
        <dbReference type="ARBA" id="ARBA00023054"/>
    </source>
</evidence>
<evidence type="ECO:0000256" key="1">
    <source>
        <dbReference type="ARBA" id="ARBA00006572"/>
    </source>
</evidence>
<dbReference type="PhylomeDB" id="A0A0W0EPP1"/>
<comment type="caution">
    <text evidence="7">The sequence shown here is derived from an EMBL/GenBank/DDBJ whole genome shotgun (WGS) entry which is preliminary data.</text>
</comment>
<dbReference type="PANTHER" id="PTHR12100">
    <property type="entry name" value="SEC10"/>
    <property type="match status" value="1"/>
</dbReference>
<accession>A0A0W0EPP1</accession>
<evidence type="ECO:0000259" key="5">
    <source>
        <dbReference type="Pfam" id="PF07393"/>
    </source>
</evidence>
<dbReference type="OMA" id="PLCKHHY"/>
<dbReference type="OrthoDB" id="125856at2759"/>
<dbReference type="VEuPathDB" id="FungiDB:B1J91_K08404g"/>
<dbReference type="VEuPathDB" id="FungiDB:GW608_K08195"/>
<proteinExistence type="inferred from homology"/>
<sequence>MNSLYELDPRWKKLIHDPNNFLGGLTVEEFVQEVGRDRDPVDSTAWNKKLDPKPYIRTFESILKELTSLQERMDNDKQMMADAVSKQELAYSSKVLNLSSGLGKLVDNYNYLDNKLTSINQMVSPLSEKLQNSIKKKKNYIKSIELIIQYNTFLKNGKSEYVDNMLNSKKLANRLNAAVLIKNQLLLARKIETNSIPATKSTTSTIEKYAEEMENEMLTKFNNAYRENNFTQLNEIALILNHYNDGINVIQSFINQHNFFLDSDEVNKSMTGESPYLSEDVRDKLMDPNYHIIVYSQELVDMLKNIEEVIKNESKIVKRVFEDSASYVLQLFIQRTFAQKIEPQLEFLLNSALSFSHLAYVRTLHSLYSLLGKFVKDLTDYFQLLEVENEANLQAALEQCYTDFFSRWLFDRSKYFDIEKRSLEIILIEMTSRFNTLHEKDIRQRLLTNKFKASTNDSPETRINELSTTNTANSKLSQITTFMKSRIDKDILPVSRSRSVKENENGSPIDHAGDDGYNLETVDAIIKCIVEAIARVMELIPNKATSCIYEILELASMGIIGSYVKNALEVAYCSISKPEQNKVDEIDLSSMKYISITTEILSLLSTLIKSVCLPLLSNYPDVKKKVIIATNSQVKNCEVMINLIMEEVFQQFSNKFIASLSKQKRKDFLPKSLDLLDQDTQPAVEIVNLLNSTYSQVSQHLKSQNLTTFLSTIGEDLYRLLLDHYGKFQVNSTGGIIVTKDIIGYQTTVDDWDIPDLSEKFATLRELANLFTVQPDLLDSLTKEGHLAHMSRGIIQTYIANREDFNQDNFMSNMKQSLRQYT</sequence>
<protein>
    <submittedName>
        <fullName evidence="7">Exocyst complex component SEC10</fullName>
    </submittedName>
</protein>
<dbReference type="GO" id="GO:0006893">
    <property type="term" value="P:Golgi to plasma membrane transport"/>
    <property type="evidence" value="ECO:0007669"/>
    <property type="project" value="EnsemblFungi"/>
</dbReference>
<reference evidence="7 8" key="1">
    <citation type="submission" date="2015-10" db="EMBL/GenBank/DDBJ databases">
        <title>Draft genomes sequences of Candida glabrata isolates 1A, 1B, 2A, 2B, 3A and 3B.</title>
        <authorList>
            <person name="Haavelsrud O.E."/>
            <person name="Gaustad P."/>
        </authorList>
    </citation>
    <scope>NUCLEOTIDE SEQUENCE [LARGE SCALE GENOMIC DNA]</scope>
    <source>
        <strain evidence="7">910700640</strain>
    </source>
</reference>
<dbReference type="Gene3D" id="1.20.58.1970">
    <property type="match status" value="1"/>
</dbReference>
<dbReference type="PANTHER" id="PTHR12100:SF0">
    <property type="entry name" value="EXOCYST COMPLEX COMPONENT 5"/>
    <property type="match status" value="1"/>
</dbReference>
<dbReference type="InterPro" id="IPR048627">
    <property type="entry name" value="Sec10_HB"/>
</dbReference>
<evidence type="ECO:0000259" key="6">
    <source>
        <dbReference type="Pfam" id="PF20667"/>
    </source>
</evidence>
<evidence type="ECO:0000313" key="7">
    <source>
        <dbReference type="EMBL" id="KTB02631.1"/>
    </source>
</evidence>
<comment type="similarity">
    <text evidence="1">Belongs to the SEC10 family.</text>
</comment>
<gene>
    <name evidence="7" type="ORF">AO440_003606</name>
</gene>
<keyword evidence="3" id="KW-0268">Exocytosis</keyword>
<feature type="domain" description="Exocyst complex component Sec10 N-terminal" evidence="6">
    <location>
        <begin position="52"/>
        <end position="167"/>
    </location>
</feature>
<dbReference type="GO" id="GO:0000145">
    <property type="term" value="C:exocyst"/>
    <property type="evidence" value="ECO:0007669"/>
    <property type="project" value="EnsemblFungi"/>
</dbReference>
<dbReference type="InterPro" id="IPR009976">
    <property type="entry name" value="Sec10-like"/>
</dbReference>
<dbReference type="VEuPathDB" id="FungiDB:GVI51_K08261"/>
<evidence type="ECO:0000313" key="8">
    <source>
        <dbReference type="Proteomes" id="UP000054886"/>
    </source>
</evidence>
<name>A0A0W0EPP1_CANGB</name>
<feature type="domain" description="Exocyst complex component Sec10-like alpha-helical bundle" evidence="5">
    <location>
        <begin position="177"/>
        <end position="809"/>
    </location>
</feature>
<dbReference type="InterPro" id="IPR048625">
    <property type="entry name" value="Sec10_N"/>
</dbReference>
<keyword evidence="2" id="KW-0813">Transport</keyword>
<dbReference type="Proteomes" id="UP000054886">
    <property type="component" value="Unassembled WGS sequence"/>
</dbReference>
<dbReference type="AlphaFoldDB" id="A0A0W0EPP1"/>
<dbReference type="Pfam" id="PF07393">
    <property type="entry name" value="Sec10_HB"/>
    <property type="match status" value="1"/>
</dbReference>
<evidence type="ECO:0000256" key="3">
    <source>
        <dbReference type="ARBA" id="ARBA00022483"/>
    </source>
</evidence>
<keyword evidence="4" id="KW-0175">Coiled coil</keyword>